<proteinExistence type="predicted"/>
<organism evidence="2 3">
    <name type="scientific">Martelella alba</name>
    <dbReference type="NCBI Taxonomy" id="2590451"/>
    <lineage>
        <taxon>Bacteria</taxon>
        <taxon>Pseudomonadati</taxon>
        <taxon>Pseudomonadota</taxon>
        <taxon>Alphaproteobacteria</taxon>
        <taxon>Hyphomicrobiales</taxon>
        <taxon>Aurantimonadaceae</taxon>
        <taxon>Martelella</taxon>
    </lineage>
</organism>
<accession>A0ABY2SSF1</accession>
<comment type="caution">
    <text evidence="2">The sequence shown here is derived from an EMBL/GenBank/DDBJ whole genome shotgun (WGS) entry which is preliminary data.</text>
</comment>
<dbReference type="EMBL" id="SZPQ01000003">
    <property type="protein sequence ID" value="TKI07843.1"/>
    <property type="molecule type" value="Genomic_DNA"/>
</dbReference>
<dbReference type="Gene3D" id="3.40.50.620">
    <property type="entry name" value="HUPs"/>
    <property type="match status" value="1"/>
</dbReference>
<sequence length="138" mass="15712">MMNAYKHILILVQNENDGAVLLQRAESIAAGRKADVLLAHITENYRAMNYVGDSLYNDVQSREVIAAMFSRLCSKTTIPFMVKELVTLSRFKDIAELVVRHNIELVMLGHHNRSWGVCSSFSFEFINELPVDFLVIHT</sequence>
<dbReference type="InterPro" id="IPR006016">
    <property type="entry name" value="UspA"/>
</dbReference>
<name>A0ABY2SSF1_9HYPH</name>
<dbReference type="Pfam" id="PF00582">
    <property type="entry name" value="Usp"/>
    <property type="match status" value="1"/>
</dbReference>
<protein>
    <submittedName>
        <fullName evidence="2">Universal stress protein</fullName>
    </submittedName>
</protein>
<dbReference type="SUPFAM" id="SSF52402">
    <property type="entry name" value="Adenine nucleotide alpha hydrolases-like"/>
    <property type="match status" value="1"/>
</dbReference>
<dbReference type="InterPro" id="IPR014729">
    <property type="entry name" value="Rossmann-like_a/b/a_fold"/>
</dbReference>
<dbReference type="Proteomes" id="UP000305202">
    <property type="component" value="Unassembled WGS sequence"/>
</dbReference>
<reference evidence="2 3" key="1">
    <citation type="submission" date="2019-04" db="EMBL/GenBank/DDBJ databases">
        <authorList>
            <person name="Li M."/>
            <person name="Gao C."/>
        </authorList>
    </citation>
    <scope>NUCLEOTIDE SEQUENCE [LARGE SCALE GENOMIC DNA]</scope>
    <source>
        <strain evidence="2 3">BGMRC 2031</strain>
    </source>
</reference>
<keyword evidence="3" id="KW-1185">Reference proteome</keyword>
<gene>
    <name evidence="2" type="ORF">FCN80_05255</name>
</gene>
<evidence type="ECO:0000259" key="1">
    <source>
        <dbReference type="Pfam" id="PF00582"/>
    </source>
</evidence>
<evidence type="ECO:0000313" key="3">
    <source>
        <dbReference type="Proteomes" id="UP000305202"/>
    </source>
</evidence>
<feature type="domain" description="UspA" evidence="1">
    <location>
        <begin position="5"/>
        <end position="135"/>
    </location>
</feature>
<dbReference type="RefSeq" id="WP_136988838.1">
    <property type="nucleotide sequence ID" value="NZ_SZPQ01000003.1"/>
</dbReference>
<evidence type="ECO:0000313" key="2">
    <source>
        <dbReference type="EMBL" id="TKI07843.1"/>
    </source>
</evidence>